<evidence type="ECO:0000313" key="2">
    <source>
        <dbReference type="EMBL" id="CAE8730782.1"/>
    </source>
</evidence>
<protein>
    <submittedName>
        <fullName evidence="2">Uncharacterized protein</fullName>
    </submittedName>
</protein>
<reference evidence="2" key="1">
    <citation type="submission" date="2021-02" db="EMBL/GenBank/DDBJ databases">
        <authorList>
            <person name="Dougan E. K."/>
            <person name="Rhodes N."/>
            <person name="Thang M."/>
            <person name="Chan C."/>
        </authorList>
    </citation>
    <scope>NUCLEOTIDE SEQUENCE</scope>
</reference>
<sequence>VAARESRAAQEALKQSRSREEQGQQEPAFLEQGELGDFRSVPPGFLASLYAQFDAGPTARQQETLPEAEFEGTPDASESQRELAVGTVTEGELRRETASAQTARNSTGHCSGVGGLGFSAPDFRTLPADAWAVLHGRFLPLPEEKEFFVRAAEPARTSEVPSTGDFRTLPADAWAVLHGRFSEAVLKPELQKPVLVAQEQQGQEPFLEPVQKEEGVFSEKSAELAPPLFTDSSGDFRTLPADAWAVLHGRFSEAVLKPELQKPVPVAEEQQGQEPVLEPVQQEEVVFSEKSAELAAFSENSAELAPLFTDSSGDFRTLPAAAWAVLHGRFAGAGAGGAGRSSMLPQAAAGSEPFA</sequence>
<dbReference type="AlphaFoldDB" id="A0A813LJD9"/>
<gene>
    <name evidence="2" type="ORF">PGLA2088_LOCUS45833</name>
</gene>
<organism evidence="2 3">
    <name type="scientific">Polarella glacialis</name>
    <name type="common">Dinoflagellate</name>
    <dbReference type="NCBI Taxonomy" id="89957"/>
    <lineage>
        <taxon>Eukaryota</taxon>
        <taxon>Sar</taxon>
        <taxon>Alveolata</taxon>
        <taxon>Dinophyceae</taxon>
        <taxon>Suessiales</taxon>
        <taxon>Suessiaceae</taxon>
        <taxon>Polarella</taxon>
    </lineage>
</organism>
<evidence type="ECO:0000256" key="1">
    <source>
        <dbReference type="SAM" id="MobiDB-lite"/>
    </source>
</evidence>
<dbReference type="Proteomes" id="UP000626109">
    <property type="component" value="Unassembled WGS sequence"/>
</dbReference>
<feature type="region of interest" description="Disordered" evidence="1">
    <location>
        <begin position="57"/>
        <end position="81"/>
    </location>
</feature>
<accession>A0A813LJD9</accession>
<feature type="region of interest" description="Disordered" evidence="1">
    <location>
        <begin position="87"/>
        <end position="106"/>
    </location>
</feature>
<proteinExistence type="predicted"/>
<name>A0A813LJD9_POLGL</name>
<comment type="caution">
    <text evidence="2">The sequence shown here is derived from an EMBL/GenBank/DDBJ whole genome shotgun (WGS) entry which is preliminary data.</text>
</comment>
<dbReference type="EMBL" id="CAJNNW010035901">
    <property type="protein sequence ID" value="CAE8730782.1"/>
    <property type="molecule type" value="Genomic_DNA"/>
</dbReference>
<feature type="region of interest" description="Disordered" evidence="1">
    <location>
        <begin position="335"/>
        <end position="355"/>
    </location>
</feature>
<evidence type="ECO:0000313" key="3">
    <source>
        <dbReference type="Proteomes" id="UP000626109"/>
    </source>
</evidence>
<feature type="non-terminal residue" evidence="2">
    <location>
        <position position="355"/>
    </location>
</feature>
<feature type="region of interest" description="Disordered" evidence="1">
    <location>
        <begin position="1"/>
        <end position="36"/>
    </location>
</feature>